<feature type="domain" description="Glycosyltransferase subfamily 4-like N-terminal" evidence="2">
    <location>
        <begin position="13"/>
        <end position="169"/>
    </location>
</feature>
<keyword evidence="3" id="KW-0808">Transferase</keyword>
<sequence>MVGISIYANTLRVGGLERVTVNLANGLADAGNDVSLVLVSAEGDLLNEVCDDVHVVDLAADRVLTSALPFRRHLVDAGTDVCISMGAHVNGIAGLVTRTIRNPPALICTHHSILRKMDPGLKRRVLRILVRQAYSRADGVVCVSRDVLEYVRCELGVPADRSRVIYNPVLDKSFYDQENPAPDHPWFGADADVPVVVSAGRHAPEKDFRTLVDAFASLREKREARLVLIGDGPEHEALVEYADSMDVAEDIDLPGFVNNVYPYMSNANVFALSSKTEVFGMVIVEAMGCGCPVVSTDCTGPTEILADGEYGPLSPVGDVERMADALERTLNDPLDVETLRSRAREFSTERSVERYEALIESVIG</sequence>
<evidence type="ECO:0000259" key="2">
    <source>
        <dbReference type="Pfam" id="PF13439"/>
    </source>
</evidence>
<dbReference type="CDD" id="cd03811">
    <property type="entry name" value="GT4_GT28_WabH-like"/>
    <property type="match status" value="1"/>
</dbReference>
<dbReference type="InterPro" id="IPR001296">
    <property type="entry name" value="Glyco_trans_1"/>
</dbReference>
<dbReference type="RefSeq" id="WP_267645902.1">
    <property type="nucleotide sequence ID" value="NZ_JANHGR010000001.1"/>
</dbReference>
<proteinExistence type="predicted"/>
<dbReference type="AlphaFoldDB" id="A0ABD6BPL8"/>
<name>A0ABD6BPL8_9EURY</name>
<keyword evidence="3" id="KW-0328">Glycosyltransferase</keyword>
<protein>
    <submittedName>
        <fullName evidence="3">Glycosyltransferase</fullName>
        <ecNumber evidence="3">2.4.-.-</ecNumber>
    </submittedName>
</protein>
<keyword evidence="4" id="KW-1185">Reference proteome</keyword>
<dbReference type="Gene3D" id="3.40.50.2000">
    <property type="entry name" value="Glycogen Phosphorylase B"/>
    <property type="match status" value="2"/>
</dbReference>
<dbReference type="Pfam" id="PF00534">
    <property type="entry name" value="Glycos_transf_1"/>
    <property type="match status" value="1"/>
</dbReference>
<reference evidence="3 4" key="1">
    <citation type="journal article" date="2019" name="Int. J. Syst. Evol. Microbiol.">
        <title>The Global Catalogue of Microorganisms (GCM) 10K type strain sequencing project: providing services to taxonomists for standard genome sequencing and annotation.</title>
        <authorList>
            <consortium name="The Broad Institute Genomics Platform"/>
            <consortium name="The Broad Institute Genome Sequencing Center for Infectious Disease"/>
            <person name="Wu L."/>
            <person name="Ma J."/>
        </authorList>
    </citation>
    <scope>NUCLEOTIDE SEQUENCE [LARGE SCALE GENOMIC DNA]</scope>
    <source>
        <strain evidence="3 4">CGMCC 1.12859</strain>
    </source>
</reference>
<dbReference type="EMBL" id="JBHUCZ010000001">
    <property type="protein sequence ID" value="MFD1566606.1"/>
    <property type="molecule type" value="Genomic_DNA"/>
</dbReference>
<evidence type="ECO:0000259" key="1">
    <source>
        <dbReference type="Pfam" id="PF00534"/>
    </source>
</evidence>
<dbReference type="PANTHER" id="PTHR12526:SF630">
    <property type="entry name" value="GLYCOSYLTRANSFERASE"/>
    <property type="match status" value="1"/>
</dbReference>
<dbReference type="EC" id="2.4.-.-" evidence="3"/>
<dbReference type="InterPro" id="IPR028098">
    <property type="entry name" value="Glyco_trans_4-like_N"/>
</dbReference>
<feature type="domain" description="Glycosyl transferase family 1" evidence="1">
    <location>
        <begin position="189"/>
        <end position="345"/>
    </location>
</feature>
<dbReference type="GO" id="GO:0016757">
    <property type="term" value="F:glycosyltransferase activity"/>
    <property type="evidence" value="ECO:0007669"/>
    <property type="project" value="UniProtKB-KW"/>
</dbReference>
<gene>
    <name evidence="3" type="ORF">ACFSAU_03795</name>
</gene>
<accession>A0ABD6BPL8</accession>
<dbReference type="Pfam" id="PF13439">
    <property type="entry name" value="Glyco_transf_4"/>
    <property type="match status" value="1"/>
</dbReference>
<organism evidence="3 4">
    <name type="scientific">Halolamina litorea</name>
    <dbReference type="NCBI Taxonomy" id="1515593"/>
    <lineage>
        <taxon>Archaea</taxon>
        <taxon>Methanobacteriati</taxon>
        <taxon>Methanobacteriota</taxon>
        <taxon>Stenosarchaea group</taxon>
        <taxon>Halobacteria</taxon>
        <taxon>Halobacteriales</taxon>
        <taxon>Haloferacaceae</taxon>
    </lineage>
</organism>
<dbReference type="Proteomes" id="UP001597139">
    <property type="component" value="Unassembled WGS sequence"/>
</dbReference>
<evidence type="ECO:0000313" key="3">
    <source>
        <dbReference type="EMBL" id="MFD1566606.1"/>
    </source>
</evidence>
<dbReference type="SUPFAM" id="SSF53756">
    <property type="entry name" value="UDP-Glycosyltransferase/glycogen phosphorylase"/>
    <property type="match status" value="1"/>
</dbReference>
<dbReference type="PANTHER" id="PTHR12526">
    <property type="entry name" value="GLYCOSYLTRANSFERASE"/>
    <property type="match status" value="1"/>
</dbReference>
<comment type="caution">
    <text evidence="3">The sequence shown here is derived from an EMBL/GenBank/DDBJ whole genome shotgun (WGS) entry which is preliminary data.</text>
</comment>
<evidence type="ECO:0000313" key="4">
    <source>
        <dbReference type="Proteomes" id="UP001597139"/>
    </source>
</evidence>